<evidence type="ECO:0000313" key="2">
    <source>
        <dbReference type="Proteomes" id="UP000789920"/>
    </source>
</evidence>
<organism evidence="1 2">
    <name type="scientific">Racocetra persica</name>
    <dbReference type="NCBI Taxonomy" id="160502"/>
    <lineage>
        <taxon>Eukaryota</taxon>
        <taxon>Fungi</taxon>
        <taxon>Fungi incertae sedis</taxon>
        <taxon>Mucoromycota</taxon>
        <taxon>Glomeromycotina</taxon>
        <taxon>Glomeromycetes</taxon>
        <taxon>Diversisporales</taxon>
        <taxon>Gigasporaceae</taxon>
        <taxon>Racocetra</taxon>
    </lineage>
</organism>
<reference evidence="1" key="1">
    <citation type="submission" date="2021-06" db="EMBL/GenBank/DDBJ databases">
        <authorList>
            <person name="Kallberg Y."/>
            <person name="Tangrot J."/>
            <person name="Rosling A."/>
        </authorList>
    </citation>
    <scope>NUCLEOTIDE SEQUENCE</scope>
    <source>
        <strain evidence="1">MA461A</strain>
    </source>
</reference>
<name>A0ACA9RVX2_9GLOM</name>
<gene>
    <name evidence="1" type="ORF">RPERSI_LOCUS23487</name>
</gene>
<keyword evidence="2" id="KW-1185">Reference proteome</keyword>
<evidence type="ECO:0000313" key="1">
    <source>
        <dbReference type="EMBL" id="CAG8812234.1"/>
    </source>
</evidence>
<feature type="non-terminal residue" evidence="1">
    <location>
        <position position="55"/>
    </location>
</feature>
<protein>
    <submittedName>
        <fullName evidence="1">7814_t:CDS:1</fullName>
    </submittedName>
</protein>
<proteinExistence type="predicted"/>
<accession>A0ACA9RVX2</accession>
<comment type="caution">
    <text evidence="1">The sequence shown here is derived from an EMBL/GenBank/DDBJ whole genome shotgun (WGS) entry which is preliminary data.</text>
</comment>
<dbReference type="Proteomes" id="UP000789920">
    <property type="component" value="Unassembled WGS sequence"/>
</dbReference>
<dbReference type="EMBL" id="CAJVQC010073381">
    <property type="protein sequence ID" value="CAG8812234.1"/>
    <property type="molecule type" value="Genomic_DNA"/>
</dbReference>
<sequence>MKILFYDLAIAVITIFLPLAVLPMGFAQIIKNYIAGNNLCLEQRLLLCALQGDGR</sequence>